<evidence type="ECO:0000256" key="6">
    <source>
        <dbReference type="ARBA" id="ARBA00023163"/>
    </source>
</evidence>
<evidence type="ECO:0000256" key="8">
    <source>
        <dbReference type="SAM" id="MobiDB-lite"/>
    </source>
</evidence>
<comment type="subcellular location">
    <subcellularLocation>
        <location evidence="1">Nucleus</location>
    </subcellularLocation>
</comment>
<keyword evidence="5" id="KW-0805">Transcription regulation</keyword>
<comment type="similarity">
    <text evidence="2">Belongs to the Mediator complex subunit 13 family.</text>
</comment>
<proteinExistence type="inferred from homology"/>
<organism evidence="9 10">
    <name type="scientific">Vigna mungo</name>
    <name type="common">Black gram</name>
    <name type="synonym">Phaseolus mungo</name>
    <dbReference type="NCBI Taxonomy" id="3915"/>
    <lineage>
        <taxon>Eukaryota</taxon>
        <taxon>Viridiplantae</taxon>
        <taxon>Streptophyta</taxon>
        <taxon>Embryophyta</taxon>
        <taxon>Tracheophyta</taxon>
        <taxon>Spermatophyta</taxon>
        <taxon>Magnoliopsida</taxon>
        <taxon>eudicotyledons</taxon>
        <taxon>Gunneridae</taxon>
        <taxon>Pentapetalae</taxon>
        <taxon>rosids</taxon>
        <taxon>fabids</taxon>
        <taxon>Fabales</taxon>
        <taxon>Fabaceae</taxon>
        <taxon>Papilionoideae</taxon>
        <taxon>50 kb inversion clade</taxon>
        <taxon>NPAAA clade</taxon>
        <taxon>indigoferoid/millettioid clade</taxon>
        <taxon>Phaseoleae</taxon>
        <taxon>Vigna</taxon>
    </lineage>
</organism>
<evidence type="ECO:0000256" key="5">
    <source>
        <dbReference type="ARBA" id="ARBA00023015"/>
    </source>
</evidence>
<dbReference type="Proteomes" id="UP001374535">
    <property type="component" value="Chromosome 8"/>
</dbReference>
<feature type="region of interest" description="Disordered" evidence="8">
    <location>
        <begin position="27"/>
        <end position="64"/>
    </location>
</feature>
<dbReference type="EMBL" id="CP144693">
    <property type="protein sequence ID" value="WVZ00744.1"/>
    <property type="molecule type" value="Genomic_DNA"/>
</dbReference>
<evidence type="ECO:0000313" key="10">
    <source>
        <dbReference type="Proteomes" id="UP001374535"/>
    </source>
</evidence>
<name>A0AAQ3RMH2_VIGMU</name>
<feature type="compositionally biased region" description="Basic residues" evidence="8">
    <location>
        <begin position="32"/>
        <end position="45"/>
    </location>
</feature>
<sequence>MVTEGRSEETAAEEVIDEHKRKTLKVQVLQSRHLKKETKQSRRFKLLSERRQDSPPRTMKKGADPQLQKALRAWRSFDEDVIDGTVGDGAIVEDTTATRVFVDNSEENVQNKHHYQEQIDEHYGDFCDRWDKIQELVFSGVEEESRYGTGKSGGRPAGVVAGAGVVEDEVVVDVRGSSGLKEKFRCYNCLSAYRQSAAVAADTDEKIKLWLFLPGRHSSVVETAQPFVCRLRVVASGLWLAPGDSEEVAAALSQALRSRIERALLGLCYMRFGDVFSKFHQFQSEELFRYVLAIMVIKLEPLGSEEVWGSPGNGDEK</sequence>
<keyword evidence="7" id="KW-0539">Nucleus</keyword>
<dbReference type="PANTHER" id="PTHR48249">
    <property type="entry name" value="MEDIATOR OF RNA POLYMERASE II TRANSCRIPTION SUBUNIT 13"/>
    <property type="match status" value="1"/>
</dbReference>
<dbReference type="PANTHER" id="PTHR48249:SF3">
    <property type="entry name" value="MEDIATOR OF RNA POLYMERASE II TRANSCRIPTION SUBUNIT 13"/>
    <property type="match status" value="1"/>
</dbReference>
<dbReference type="GO" id="GO:0016592">
    <property type="term" value="C:mediator complex"/>
    <property type="evidence" value="ECO:0007669"/>
    <property type="project" value="TreeGrafter"/>
</dbReference>
<accession>A0AAQ3RMH2</accession>
<dbReference type="AlphaFoldDB" id="A0AAQ3RMH2"/>
<evidence type="ECO:0000256" key="2">
    <source>
        <dbReference type="ARBA" id="ARBA00009354"/>
    </source>
</evidence>
<gene>
    <name evidence="9" type="ORF">V8G54_026813</name>
</gene>
<dbReference type="InterPro" id="IPR051139">
    <property type="entry name" value="Mediator_complx_sub13"/>
</dbReference>
<evidence type="ECO:0000256" key="3">
    <source>
        <dbReference type="ARBA" id="ARBA00019618"/>
    </source>
</evidence>
<evidence type="ECO:0000256" key="4">
    <source>
        <dbReference type="ARBA" id="ARBA00022491"/>
    </source>
</evidence>
<dbReference type="GO" id="GO:0003713">
    <property type="term" value="F:transcription coactivator activity"/>
    <property type="evidence" value="ECO:0007669"/>
    <property type="project" value="TreeGrafter"/>
</dbReference>
<evidence type="ECO:0000313" key="9">
    <source>
        <dbReference type="EMBL" id="WVZ00744.1"/>
    </source>
</evidence>
<dbReference type="GO" id="GO:0045944">
    <property type="term" value="P:positive regulation of transcription by RNA polymerase II"/>
    <property type="evidence" value="ECO:0007669"/>
    <property type="project" value="TreeGrafter"/>
</dbReference>
<protein>
    <recommendedName>
        <fullName evidence="3">Mediator of RNA polymerase II transcription subunit 13</fullName>
    </recommendedName>
</protein>
<keyword evidence="4" id="KW-0678">Repressor</keyword>
<evidence type="ECO:0000256" key="1">
    <source>
        <dbReference type="ARBA" id="ARBA00004123"/>
    </source>
</evidence>
<keyword evidence="10" id="KW-1185">Reference proteome</keyword>
<evidence type="ECO:0000256" key="7">
    <source>
        <dbReference type="ARBA" id="ARBA00023242"/>
    </source>
</evidence>
<reference evidence="9 10" key="1">
    <citation type="journal article" date="2023" name="Life. Sci Alliance">
        <title>Evolutionary insights into 3D genome organization and epigenetic landscape of Vigna mungo.</title>
        <authorList>
            <person name="Junaid A."/>
            <person name="Singh B."/>
            <person name="Bhatia S."/>
        </authorList>
    </citation>
    <scope>NUCLEOTIDE SEQUENCE [LARGE SCALE GENOMIC DNA]</scope>
    <source>
        <strain evidence="9">Urdbean</strain>
    </source>
</reference>
<keyword evidence="6" id="KW-0804">Transcription</keyword>